<dbReference type="Proteomes" id="UP000386466">
    <property type="component" value="Unassembled WGS sequence"/>
</dbReference>
<sequence length="130" mass="14202">RVSPSIGQMSHGRMSVAPTYTHWTLLLPVPRDCGHLPACPRKSSQDSVAAVSQGLWKIITHNLAPVFTLNDLAPGPVNVATFRGLLGLGGFNNLYQMSFKQWNRFSLCGPENRPDPTLFLGIHPSHQSTA</sequence>
<organism evidence="1 2">
    <name type="scientific">Lynx pardinus</name>
    <name type="common">Iberian lynx</name>
    <name type="synonym">Felis pardina</name>
    <dbReference type="NCBI Taxonomy" id="191816"/>
    <lineage>
        <taxon>Eukaryota</taxon>
        <taxon>Metazoa</taxon>
        <taxon>Chordata</taxon>
        <taxon>Craniata</taxon>
        <taxon>Vertebrata</taxon>
        <taxon>Euteleostomi</taxon>
        <taxon>Mammalia</taxon>
        <taxon>Eutheria</taxon>
        <taxon>Laurasiatheria</taxon>
        <taxon>Carnivora</taxon>
        <taxon>Feliformia</taxon>
        <taxon>Felidae</taxon>
        <taxon>Felinae</taxon>
        <taxon>Lynx</taxon>
    </lineage>
</organism>
<feature type="non-terminal residue" evidence="1">
    <location>
        <position position="1"/>
    </location>
</feature>
<evidence type="ECO:0000313" key="2">
    <source>
        <dbReference type="Proteomes" id="UP000386466"/>
    </source>
</evidence>
<name>A0A485P9Z2_LYNPA</name>
<evidence type="ECO:0000313" key="1">
    <source>
        <dbReference type="EMBL" id="VFV41517.1"/>
    </source>
</evidence>
<protein>
    <submittedName>
        <fullName evidence="1">Uncharacterized protein</fullName>
    </submittedName>
</protein>
<dbReference type="EMBL" id="CAAGRJ010030413">
    <property type="protein sequence ID" value="VFV41517.1"/>
    <property type="molecule type" value="Genomic_DNA"/>
</dbReference>
<gene>
    <name evidence="1" type="ORF">LYPA_23C022625</name>
</gene>
<proteinExistence type="predicted"/>
<feature type="non-terminal residue" evidence="1">
    <location>
        <position position="130"/>
    </location>
</feature>
<accession>A0A485P9Z2</accession>
<reference evidence="1 2" key="1">
    <citation type="submission" date="2019-01" db="EMBL/GenBank/DDBJ databases">
        <authorList>
            <person name="Alioto T."/>
            <person name="Alioto T."/>
        </authorList>
    </citation>
    <scope>NUCLEOTIDE SEQUENCE [LARGE SCALE GENOMIC DNA]</scope>
</reference>
<dbReference type="AlphaFoldDB" id="A0A485P9Z2"/>
<keyword evidence="2" id="KW-1185">Reference proteome</keyword>